<dbReference type="eggNOG" id="arCOG10614">
    <property type="taxonomic scope" value="Archaea"/>
</dbReference>
<organism evidence="1 2">
    <name type="scientific">Desulfurococcus amylolyticus (strain DSM 18924 / JCM 16383 / VKM B-2413 / 1221n)</name>
    <name type="common">Desulfurococcus kamchatkensis</name>
    <dbReference type="NCBI Taxonomy" id="490899"/>
    <lineage>
        <taxon>Archaea</taxon>
        <taxon>Thermoproteota</taxon>
        <taxon>Thermoprotei</taxon>
        <taxon>Desulfurococcales</taxon>
        <taxon>Desulfurococcaceae</taxon>
        <taxon>Desulfurococcus</taxon>
    </lineage>
</organism>
<sequence length="111" mass="12489">MRIILIIGRNGLSEIIAETLLQAVKAVELSTSMKLDVEIMQEEEVVYPVIKINDLSPIVVKSLPDIRDLVRIIRANVEIRELVQDAEIPSTPRDKAISKAVPNSMNAFEYF</sequence>
<dbReference type="HOGENOM" id="CLU_2152498_0_0_2"/>
<dbReference type="KEGG" id="dka:DKAM_0044"/>
<name>B8D3A2_DESA1</name>
<gene>
    <name evidence="1" type="ordered locus">DKAM_0044</name>
</gene>
<evidence type="ECO:0000313" key="2">
    <source>
        <dbReference type="Proteomes" id="UP000006903"/>
    </source>
</evidence>
<dbReference type="Proteomes" id="UP000006903">
    <property type="component" value="Chromosome"/>
</dbReference>
<dbReference type="RefSeq" id="WP_012607715.1">
    <property type="nucleotide sequence ID" value="NC_011766.1"/>
</dbReference>
<reference evidence="1 2" key="1">
    <citation type="journal article" date="2009" name="J. Bacteriol.">
        <title>Complete genome sequence of the anaerobic, protein-degrading hyperthermophilic crenarchaeon Desulfurococcus kamchatkensis.</title>
        <authorList>
            <person name="Ravin N.V."/>
            <person name="Mardanov A.V."/>
            <person name="Beletsky A.V."/>
            <person name="Kublanov I.V."/>
            <person name="Kolganova T.V."/>
            <person name="Lebedinsky A.V."/>
            <person name="Chernyh N.A."/>
            <person name="Bonch-Osmolovskaya E.A."/>
            <person name="Skryabin K.G."/>
        </authorList>
    </citation>
    <scope>NUCLEOTIDE SEQUENCE [LARGE SCALE GENOMIC DNA]</scope>
    <source>
        <strain evidence="2">DSM 18924 / JCM 16383 / VKM B-2413 / 1221n</strain>
    </source>
</reference>
<evidence type="ECO:0000313" key="1">
    <source>
        <dbReference type="EMBL" id="ACL10373.1"/>
    </source>
</evidence>
<dbReference type="AlphaFoldDB" id="B8D3A2"/>
<dbReference type="GeneID" id="7170378"/>
<proteinExistence type="predicted"/>
<protein>
    <submittedName>
        <fullName evidence="1">Uncharacterized protein</fullName>
    </submittedName>
</protein>
<dbReference type="EMBL" id="CP001140">
    <property type="protein sequence ID" value="ACL10373.1"/>
    <property type="molecule type" value="Genomic_DNA"/>
</dbReference>
<accession>B8D3A2</accession>